<comment type="caution">
    <text evidence="11">The sequence shown here is derived from an EMBL/GenBank/DDBJ whole genome shotgun (WGS) entry which is preliminary data.</text>
</comment>
<dbReference type="SUPFAM" id="SSF53244">
    <property type="entry name" value="MurD-like peptide ligases, peptide-binding domain"/>
    <property type="match status" value="1"/>
</dbReference>
<organism evidence="11">
    <name type="scientific">marine sediment metagenome</name>
    <dbReference type="NCBI Taxonomy" id="412755"/>
    <lineage>
        <taxon>unclassified sequences</taxon>
        <taxon>metagenomes</taxon>
        <taxon>ecological metagenomes</taxon>
    </lineage>
</organism>
<keyword evidence="7" id="KW-0573">Peptidoglycan synthesis</keyword>
<gene>
    <name evidence="11" type="ORF">S01H1_14881</name>
</gene>
<evidence type="ECO:0000259" key="10">
    <source>
        <dbReference type="Pfam" id="PF08245"/>
    </source>
</evidence>
<dbReference type="Gene3D" id="3.40.1190.10">
    <property type="entry name" value="Mur-like, catalytic domain"/>
    <property type="match status" value="1"/>
</dbReference>
<dbReference type="PANTHER" id="PTHR23135:SF4">
    <property type="entry name" value="UDP-N-ACETYLMURAMOYL-L-ALANYL-D-GLUTAMATE--2,6-DIAMINOPIMELATE LIGASE MURE HOMOLOG, CHLOROPLASTIC"/>
    <property type="match status" value="1"/>
</dbReference>
<dbReference type="AlphaFoldDB" id="X0SYY8"/>
<evidence type="ECO:0000256" key="7">
    <source>
        <dbReference type="ARBA" id="ARBA00022984"/>
    </source>
</evidence>
<name>X0SYY8_9ZZZZ</name>
<dbReference type="InterPro" id="IPR036565">
    <property type="entry name" value="Mur-like_cat_sf"/>
</dbReference>
<feature type="non-terminal residue" evidence="11">
    <location>
        <position position="1"/>
    </location>
</feature>
<proteinExistence type="inferred from homology"/>
<evidence type="ECO:0000256" key="8">
    <source>
        <dbReference type="ARBA" id="ARBA00023316"/>
    </source>
</evidence>
<accession>X0SYY8</accession>
<feature type="non-terminal residue" evidence="11">
    <location>
        <position position="387"/>
    </location>
</feature>
<evidence type="ECO:0000256" key="5">
    <source>
        <dbReference type="ARBA" id="ARBA00022840"/>
    </source>
</evidence>
<evidence type="ECO:0008006" key="12">
    <source>
        <dbReference type="Google" id="ProtNLM"/>
    </source>
</evidence>
<dbReference type="InterPro" id="IPR004101">
    <property type="entry name" value="Mur_ligase_C"/>
</dbReference>
<keyword evidence="2" id="KW-0963">Cytoplasm</keyword>
<evidence type="ECO:0000256" key="3">
    <source>
        <dbReference type="ARBA" id="ARBA00022598"/>
    </source>
</evidence>
<reference evidence="11" key="1">
    <citation type="journal article" date="2014" name="Front. Microbiol.">
        <title>High frequency of phylogenetically diverse reductive dehalogenase-homologous genes in deep subseafloor sedimentary metagenomes.</title>
        <authorList>
            <person name="Kawai M."/>
            <person name="Futagami T."/>
            <person name="Toyoda A."/>
            <person name="Takaki Y."/>
            <person name="Nishi S."/>
            <person name="Hori S."/>
            <person name="Arai W."/>
            <person name="Tsubouchi T."/>
            <person name="Morono Y."/>
            <person name="Uchiyama I."/>
            <person name="Ito T."/>
            <person name="Fujiyama A."/>
            <person name="Inagaki F."/>
            <person name="Takami H."/>
        </authorList>
    </citation>
    <scope>NUCLEOTIDE SEQUENCE</scope>
    <source>
        <strain evidence="11">Expedition CK06-06</strain>
    </source>
</reference>
<dbReference type="GO" id="GO:0009252">
    <property type="term" value="P:peptidoglycan biosynthetic process"/>
    <property type="evidence" value="ECO:0007669"/>
    <property type="project" value="UniProtKB-KW"/>
</dbReference>
<dbReference type="GO" id="GO:0071555">
    <property type="term" value="P:cell wall organization"/>
    <property type="evidence" value="ECO:0007669"/>
    <property type="project" value="UniProtKB-KW"/>
</dbReference>
<sequence length="387" mass="43575">LALLASKFYGYPSKRLRLIGVTGTNGKTTVSYLIDSILRNYGFKVGVIGTISYRYNNRILPAPQTTPESLDLQYLLRDMVNNKVDYCILEASSHSLELQRLVGCEFHTAIFTNLGQDHLDFHKNRDIYFEAKAKLFRDYPIKIGIINIDDPYSKRLLENFSGRVMTYSLNKSSDVIAEDMSCSQKGISVTVKTAQGRTKIKSSLLGQYNVYNILAAIGTGICHEMDLKTIKKGIEMVRVIPGRFEKIEEGQDFMVAVDFAHTEDALKNLLISARNITKKRLILVFGCGGDRDRLKRSLMGRVAARFSDFTIITSDNPRTENPIKIIEEIEKGFDEVEGKIGDYIKIEDREEAISRALNLACAGDFVLIAGKGHEPYQIIGNERKSFD</sequence>
<evidence type="ECO:0000259" key="9">
    <source>
        <dbReference type="Pfam" id="PF02875"/>
    </source>
</evidence>
<keyword evidence="5" id="KW-0067">ATP-binding</keyword>
<evidence type="ECO:0000313" key="11">
    <source>
        <dbReference type="EMBL" id="GAF68995.1"/>
    </source>
</evidence>
<dbReference type="GO" id="GO:0004326">
    <property type="term" value="F:tetrahydrofolylpolyglutamate synthase activity"/>
    <property type="evidence" value="ECO:0007669"/>
    <property type="project" value="InterPro"/>
</dbReference>
<dbReference type="EMBL" id="BARS01007756">
    <property type="protein sequence ID" value="GAF68995.1"/>
    <property type="molecule type" value="Genomic_DNA"/>
</dbReference>
<dbReference type="InterPro" id="IPR013221">
    <property type="entry name" value="Mur_ligase_cen"/>
</dbReference>
<evidence type="ECO:0000256" key="1">
    <source>
        <dbReference type="ARBA" id="ARBA00005898"/>
    </source>
</evidence>
<dbReference type="InterPro" id="IPR036615">
    <property type="entry name" value="Mur_ligase_C_dom_sf"/>
</dbReference>
<evidence type="ECO:0000256" key="4">
    <source>
        <dbReference type="ARBA" id="ARBA00022741"/>
    </source>
</evidence>
<dbReference type="NCBIfam" id="NF001126">
    <property type="entry name" value="PRK00139.1-4"/>
    <property type="match status" value="1"/>
</dbReference>
<keyword evidence="6" id="KW-0133">Cell shape</keyword>
<dbReference type="Pfam" id="PF02875">
    <property type="entry name" value="Mur_ligase_C"/>
    <property type="match status" value="1"/>
</dbReference>
<keyword evidence="3" id="KW-0436">Ligase</keyword>
<keyword evidence="8" id="KW-0961">Cell wall biogenesis/degradation</keyword>
<dbReference type="InterPro" id="IPR005761">
    <property type="entry name" value="UDP-N-AcMur-Glu-dNH2Pim_ligase"/>
</dbReference>
<dbReference type="SUPFAM" id="SSF53623">
    <property type="entry name" value="MurD-like peptide ligases, catalytic domain"/>
    <property type="match status" value="1"/>
</dbReference>
<evidence type="ECO:0000256" key="6">
    <source>
        <dbReference type="ARBA" id="ARBA00022960"/>
    </source>
</evidence>
<dbReference type="InterPro" id="IPR018109">
    <property type="entry name" value="Folylpolyglutamate_synth_CS"/>
</dbReference>
<protein>
    <recommendedName>
        <fullName evidence="12">Mur ligase central domain-containing protein</fullName>
    </recommendedName>
</protein>
<comment type="similarity">
    <text evidence="1">Belongs to the MurCDEF family. MurE subfamily.</text>
</comment>
<dbReference type="Pfam" id="PF08245">
    <property type="entry name" value="Mur_ligase_M"/>
    <property type="match status" value="1"/>
</dbReference>
<dbReference type="GO" id="GO:0008360">
    <property type="term" value="P:regulation of cell shape"/>
    <property type="evidence" value="ECO:0007669"/>
    <property type="project" value="UniProtKB-KW"/>
</dbReference>
<dbReference type="NCBIfam" id="TIGR01085">
    <property type="entry name" value="murE"/>
    <property type="match status" value="1"/>
</dbReference>
<evidence type="ECO:0000256" key="2">
    <source>
        <dbReference type="ARBA" id="ARBA00022490"/>
    </source>
</evidence>
<dbReference type="Gene3D" id="3.90.190.20">
    <property type="entry name" value="Mur ligase, C-terminal domain"/>
    <property type="match status" value="1"/>
</dbReference>
<feature type="domain" description="Mur ligase C-terminal" evidence="9">
    <location>
        <begin position="242"/>
        <end position="372"/>
    </location>
</feature>
<dbReference type="PANTHER" id="PTHR23135">
    <property type="entry name" value="MUR LIGASE FAMILY MEMBER"/>
    <property type="match status" value="1"/>
</dbReference>
<feature type="domain" description="Mur ligase central" evidence="10">
    <location>
        <begin position="21"/>
        <end position="219"/>
    </location>
</feature>
<dbReference type="GO" id="GO:0005524">
    <property type="term" value="F:ATP binding"/>
    <property type="evidence" value="ECO:0007669"/>
    <property type="project" value="UniProtKB-KW"/>
</dbReference>
<dbReference type="GO" id="GO:0005737">
    <property type="term" value="C:cytoplasm"/>
    <property type="evidence" value="ECO:0007669"/>
    <property type="project" value="InterPro"/>
</dbReference>
<keyword evidence="4" id="KW-0547">Nucleotide-binding</keyword>
<dbReference type="GO" id="GO:0051301">
    <property type="term" value="P:cell division"/>
    <property type="evidence" value="ECO:0007669"/>
    <property type="project" value="InterPro"/>
</dbReference>
<dbReference type="PROSITE" id="PS01011">
    <property type="entry name" value="FOLYLPOLYGLU_SYNT_1"/>
    <property type="match status" value="1"/>
</dbReference>